<keyword evidence="6" id="KW-1015">Disulfide bond</keyword>
<dbReference type="AlphaFoldDB" id="A0A239FT71"/>
<evidence type="ECO:0000256" key="4">
    <source>
        <dbReference type="ARBA" id="ARBA00022690"/>
    </source>
</evidence>
<accession>A0A239FT71</accession>
<keyword evidence="4" id="KW-0646">Protease inhibitor</keyword>
<dbReference type="EMBL" id="FZOH01000006">
    <property type="protein sequence ID" value="SNS60015.1"/>
    <property type="molecule type" value="Genomic_DNA"/>
</dbReference>
<feature type="domain" description="Subtilisin inhibitor" evidence="7">
    <location>
        <begin position="53"/>
        <end position="115"/>
    </location>
</feature>
<dbReference type="GO" id="GO:0004867">
    <property type="term" value="F:serine-type endopeptidase inhibitor activity"/>
    <property type="evidence" value="ECO:0007669"/>
    <property type="project" value="UniProtKB-KW"/>
</dbReference>
<proteinExistence type="inferred from homology"/>
<dbReference type="PROSITE" id="PS51257">
    <property type="entry name" value="PROKAR_LIPOPROTEIN"/>
    <property type="match status" value="1"/>
</dbReference>
<dbReference type="GO" id="GO:0005576">
    <property type="term" value="C:extracellular region"/>
    <property type="evidence" value="ECO:0007669"/>
    <property type="project" value="UniProtKB-SubCell"/>
</dbReference>
<dbReference type="Proteomes" id="UP000198386">
    <property type="component" value="Unassembled WGS sequence"/>
</dbReference>
<dbReference type="SUPFAM" id="SSF55399">
    <property type="entry name" value="Subtilisin inhibitor"/>
    <property type="match status" value="1"/>
</dbReference>
<organism evidence="8 9">
    <name type="scientific">Geodermatophilus saharensis</name>
    <dbReference type="NCBI Taxonomy" id="1137994"/>
    <lineage>
        <taxon>Bacteria</taxon>
        <taxon>Bacillati</taxon>
        <taxon>Actinomycetota</taxon>
        <taxon>Actinomycetes</taxon>
        <taxon>Geodermatophilales</taxon>
        <taxon>Geodermatophilaceae</taxon>
        <taxon>Geodermatophilus</taxon>
    </lineage>
</organism>
<comment type="similarity">
    <text evidence="2">Belongs to the protease inhibitor I16 (SSI) family.</text>
</comment>
<dbReference type="InterPro" id="IPR036819">
    <property type="entry name" value="Subtilisin_inhibitor-like_sf"/>
</dbReference>
<evidence type="ECO:0000313" key="9">
    <source>
        <dbReference type="Proteomes" id="UP000198386"/>
    </source>
</evidence>
<evidence type="ECO:0000259" key="7">
    <source>
        <dbReference type="Pfam" id="PF00720"/>
    </source>
</evidence>
<evidence type="ECO:0000256" key="3">
    <source>
        <dbReference type="ARBA" id="ARBA00022525"/>
    </source>
</evidence>
<evidence type="ECO:0000256" key="2">
    <source>
        <dbReference type="ARBA" id="ARBA00010472"/>
    </source>
</evidence>
<dbReference type="InterPro" id="IPR023549">
    <property type="entry name" value="Subtilisin_inhibitor"/>
</dbReference>
<dbReference type="Gene3D" id="3.30.350.10">
    <property type="entry name" value="Subtilisin inhibitor-like"/>
    <property type="match status" value="1"/>
</dbReference>
<protein>
    <submittedName>
        <fullName evidence="8">Subtilisin inhibitor-like</fullName>
    </submittedName>
</protein>
<evidence type="ECO:0000313" key="8">
    <source>
        <dbReference type="EMBL" id="SNS60015.1"/>
    </source>
</evidence>
<keyword evidence="3" id="KW-0964">Secreted</keyword>
<keyword evidence="9" id="KW-1185">Reference proteome</keyword>
<keyword evidence="5" id="KW-0722">Serine protease inhibitor</keyword>
<evidence type="ECO:0000256" key="1">
    <source>
        <dbReference type="ARBA" id="ARBA00004613"/>
    </source>
</evidence>
<evidence type="ECO:0000256" key="6">
    <source>
        <dbReference type="ARBA" id="ARBA00023157"/>
    </source>
</evidence>
<evidence type="ECO:0000256" key="5">
    <source>
        <dbReference type="ARBA" id="ARBA00022900"/>
    </source>
</evidence>
<sequence length="155" mass="15339">MRAQGAPLVLAGALLVAGCADRGSGPTGPGAATRPPADELLVEVDPGGGVAAARYTLTCGDVPAGDHPDPAAACAHLAGLEDPFAPLPDDVACTEVYGGPQTARVTGTWGGVPVDRALSRTDGCRIAQWDALGPLLPGPVGVGDPLPGLRALPPR</sequence>
<name>A0A239FT71_9ACTN</name>
<dbReference type="Pfam" id="PF00720">
    <property type="entry name" value="SSI"/>
    <property type="match status" value="1"/>
</dbReference>
<gene>
    <name evidence="8" type="ORF">SAMN04488107_3117</name>
</gene>
<reference evidence="9" key="1">
    <citation type="submission" date="2017-06" db="EMBL/GenBank/DDBJ databases">
        <authorList>
            <person name="Varghese N."/>
            <person name="Submissions S."/>
        </authorList>
    </citation>
    <scope>NUCLEOTIDE SEQUENCE [LARGE SCALE GENOMIC DNA]</scope>
    <source>
        <strain evidence="9">DSM 45423</strain>
    </source>
</reference>
<dbReference type="RefSeq" id="WP_217897391.1">
    <property type="nucleotide sequence ID" value="NZ_FZOH01000006.1"/>
</dbReference>
<comment type="subcellular location">
    <subcellularLocation>
        <location evidence="1">Secreted</location>
    </subcellularLocation>
</comment>